<feature type="compositionally biased region" description="Basic residues" evidence="1">
    <location>
        <begin position="129"/>
        <end position="141"/>
    </location>
</feature>
<sequence length="297" mass="33297">MFPPVPATHQVFHHAPAPLLSLQAESSLPVVCNVGSAAAGWWELQLLVAVAVLLRDPSLSPVAPPSLSTSLSTRHHCNELPTFSSWTAVNWTDEAEARASEYETCTLSPTTHVHALRPNFQHLPCRRRQSIHRRNPPRRLLPRAESRRNTTNPTNIRTTSTAPALHLSKTAARSAPSQWDFEDFMTPEKHLVKVHAQNERHFGWNDDMRWRAGSAPHCQLAHCRSHPAAGWPPPSASKTTLSLFFHFTFAHNQGQIAYSIHHNLTSLTRLDSRSFDYLQHLHLTQANSKSQKSCTAI</sequence>
<keyword evidence="3" id="KW-1185">Reference proteome</keyword>
<feature type="compositionally biased region" description="Low complexity" evidence="1">
    <location>
        <begin position="149"/>
        <end position="161"/>
    </location>
</feature>
<gene>
    <name evidence="2" type="ORF">IWX90DRAFT_86546</name>
</gene>
<feature type="region of interest" description="Disordered" evidence="1">
    <location>
        <begin position="129"/>
        <end position="164"/>
    </location>
</feature>
<evidence type="ECO:0000256" key="1">
    <source>
        <dbReference type="SAM" id="MobiDB-lite"/>
    </source>
</evidence>
<dbReference type="Proteomes" id="UP001456524">
    <property type="component" value="Unassembled WGS sequence"/>
</dbReference>
<dbReference type="EMBL" id="JBBWUH010000015">
    <property type="protein sequence ID" value="KAK8152090.1"/>
    <property type="molecule type" value="Genomic_DNA"/>
</dbReference>
<name>A0ABR1XFD2_9PEZI</name>
<accession>A0ABR1XFD2</accession>
<proteinExistence type="predicted"/>
<evidence type="ECO:0000313" key="2">
    <source>
        <dbReference type="EMBL" id="KAK8152090.1"/>
    </source>
</evidence>
<comment type="caution">
    <text evidence="2">The sequence shown here is derived from an EMBL/GenBank/DDBJ whole genome shotgun (WGS) entry which is preliminary data.</text>
</comment>
<protein>
    <submittedName>
        <fullName evidence="2">Uncharacterized protein</fullName>
    </submittedName>
</protein>
<reference evidence="2 3" key="1">
    <citation type="journal article" date="2022" name="G3 (Bethesda)">
        <title>Enemy or ally: a genomic approach to elucidate the lifestyle of Phyllosticta citrichinaensis.</title>
        <authorList>
            <person name="Buijs V.A."/>
            <person name="Groenewald J.Z."/>
            <person name="Haridas S."/>
            <person name="LaButti K.M."/>
            <person name="Lipzen A."/>
            <person name="Martin F.M."/>
            <person name="Barry K."/>
            <person name="Grigoriev I.V."/>
            <person name="Crous P.W."/>
            <person name="Seidl M.F."/>
        </authorList>
    </citation>
    <scope>NUCLEOTIDE SEQUENCE [LARGE SCALE GENOMIC DNA]</scope>
    <source>
        <strain evidence="2 3">CBS 129764</strain>
    </source>
</reference>
<evidence type="ECO:0000313" key="3">
    <source>
        <dbReference type="Proteomes" id="UP001456524"/>
    </source>
</evidence>
<organism evidence="2 3">
    <name type="scientific">Phyllosticta citrichinensis</name>
    <dbReference type="NCBI Taxonomy" id="1130410"/>
    <lineage>
        <taxon>Eukaryota</taxon>
        <taxon>Fungi</taxon>
        <taxon>Dikarya</taxon>
        <taxon>Ascomycota</taxon>
        <taxon>Pezizomycotina</taxon>
        <taxon>Dothideomycetes</taxon>
        <taxon>Dothideomycetes incertae sedis</taxon>
        <taxon>Botryosphaeriales</taxon>
        <taxon>Phyllostictaceae</taxon>
        <taxon>Phyllosticta</taxon>
    </lineage>
</organism>